<keyword evidence="3" id="KW-0929">Antimicrobial</keyword>
<dbReference type="PROSITE" id="PS51348">
    <property type="entry name" value="GLYCOSYL_HYDROL_F22_2"/>
    <property type="match status" value="1"/>
</dbReference>
<dbReference type="SMART" id="SM00263">
    <property type="entry name" value="LYZ1"/>
    <property type="match status" value="1"/>
</dbReference>
<dbReference type="InterPro" id="IPR000974">
    <property type="entry name" value="Glyco_hydro_22_lys"/>
</dbReference>
<feature type="chain" id="PRO_5018706069" description="lysozyme" evidence="6">
    <location>
        <begin position="21"/>
        <end position="148"/>
    </location>
</feature>
<dbReference type="SUPFAM" id="SSF53955">
    <property type="entry name" value="Lysozyme-like"/>
    <property type="match status" value="1"/>
</dbReference>
<dbReference type="Proteomes" id="UP000261660">
    <property type="component" value="Unplaced"/>
</dbReference>
<dbReference type="PRINTS" id="PR00135">
    <property type="entry name" value="LYZLACT"/>
</dbReference>
<accession>A0A3Q3N5G0</accession>
<keyword evidence="4" id="KW-1015">Disulfide bond</keyword>
<evidence type="ECO:0000313" key="7">
    <source>
        <dbReference type="Ensembl" id="ENSLBEP00000029125.1"/>
    </source>
</evidence>
<dbReference type="GO" id="GO:0003796">
    <property type="term" value="F:lysozyme activity"/>
    <property type="evidence" value="ECO:0007669"/>
    <property type="project" value="UniProtKB-EC"/>
</dbReference>
<dbReference type="CDD" id="cd16897">
    <property type="entry name" value="LYZ_C"/>
    <property type="match status" value="1"/>
</dbReference>
<evidence type="ECO:0000256" key="3">
    <source>
        <dbReference type="ARBA" id="ARBA00022638"/>
    </source>
</evidence>
<dbReference type="GeneTree" id="ENSGT00940000153832"/>
<name>A0A3Q3N5G0_9LABR</name>
<dbReference type="FunFam" id="1.10.530.10:FF:000001">
    <property type="entry name" value="Lysozyme C"/>
    <property type="match status" value="1"/>
</dbReference>
<evidence type="ECO:0000256" key="5">
    <source>
        <dbReference type="RuleBase" id="RU004440"/>
    </source>
</evidence>
<feature type="signal peptide" evidence="6">
    <location>
        <begin position="1"/>
        <end position="20"/>
    </location>
</feature>
<dbReference type="STRING" id="56723.ENSLBEP00000029125"/>
<dbReference type="GO" id="GO:0042742">
    <property type="term" value="P:defense response to bacterium"/>
    <property type="evidence" value="ECO:0007669"/>
    <property type="project" value="UniProtKB-KW"/>
</dbReference>
<dbReference type="Ensembl" id="ENSLBET00000030509.1">
    <property type="protein sequence ID" value="ENSLBEP00000029125.1"/>
    <property type="gene ID" value="ENSLBEG00000022045.1"/>
</dbReference>
<dbReference type="AlphaFoldDB" id="A0A3Q3N5G0"/>
<evidence type="ECO:0000313" key="8">
    <source>
        <dbReference type="Proteomes" id="UP000261660"/>
    </source>
</evidence>
<dbReference type="EC" id="3.2.1.17" evidence="2"/>
<evidence type="ECO:0000256" key="1">
    <source>
        <dbReference type="ARBA" id="ARBA00010859"/>
    </source>
</evidence>
<reference evidence="7" key="1">
    <citation type="submission" date="2025-08" db="UniProtKB">
        <authorList>
            <consortium name="Ensembl"/>
        </authorList>
    </citation>
    <scope>IDENTIFICATION</scope>
</reference>
<dbReference type="GO" id="GO:0031640">
    <property type="term" value="P:killing of cells of another organism"/>
    <property type="evidence" value="ECO:0007669"/>
    <property type="project" value="UniProtKB-KW"/>
</dbReference>
<dbReference type="PANTHER" id="PTHR11407:SF63">
    <property type="entry name" value="LYSOZYME C"/>
    <property type="match status" value="1"/>
</dbReference>
<dbReference type="PRINTS" id="PR00137">
    <property type="entry name" value="LYSOZYME"/>
</dbReference>
<evidence type="ECO:0000256" key="6">
    <source>
        <dbReference type="SAM" id="SignalP"/>
    </source>
</evidence>
<keyword evidence="8" id="KW-1185">Reference proteome</keyword>
<keyword evidence="6" id="KW-0732">Signal</keyword>
<dbReference type="InterPro" id="IPR001916">
    <property type="entry name" value="Glyco_hydro_22"/>
</dbReference>
<comment type="similarity">
    <text evidence="1 5">Belongs to the glycosyl hydrolase 22 family.</text>
</comment>
<organism evidence="7 8">
    <name type="scientific">Labrus bergylta</name>
    <name type="common">ballan wrasse</name>
    <dbReference type="NCBI Taxonomy" id="56723"/>
    <lineage>
        <taxon>Eukaryota</taxon>
        <taxon>Metazoa</taxon>
        <taxon>Chordata</taxon>
        <taxon>Craniata</taxon>
        <taxon>Vertebrata</taxon>
        <taxon>Euteleostomi</taxon>
        <taxon>Actinopterygii</taxon>
        <taxon>Neopterygii</taxon>
        <taxon>Teleostei</taxon>
        <taxon>Neoteleostei</taxon>
        <taxon>Acanthomorphata</taxon>
        <taxon>Eupercaria</taxon>
        <taxon>Labriformes</taxon>
        <taxon>Labridae</taxon>
        <taxon>Labrus</taxon>
    </lineage>
</organism>
<sequence>EKAFLKMSLVFLLLVAVASAKVFERCEWARVLKRSGMDGYRGISLADWVCLSQWESHFNTQATNHGNTDGSTDYGIFQINSRYWCDNGTPSSNACNIRCSDLLTDNVATAITCAKRVVRDPNGIRAWVAWQVHCENRDLSSYVAGCGV</sequence>
<evidence type="ECO:0000256" key="2">
    <source>
        <dbReference type="ARBA" id="ARBA00012732"/>
    </source>
</evidence>
<evidence type="ECO:0000256" key="4">
    <source>
        <dbReference type="ARBA" id="ARBA00023157"/>
    </source>
</evidence>
<dbReference type="Pfam" id="PF00062">
    <property type="entry name" value="Lys"/>
    <property type="match status" value="1"/>
</dbReference>
<reference evidence="7" key="2">
    <citation type="submission" date="2025-09" db="UniProtKB">
        <authorList>
            <consortium name="Ensembl"/>
        </authorList>
    </citation>
    <scope>IDENTIFICATION</scope>
</reference>
<dbReference type="Gene3D" id="1.10.530.10">
    <property type="match status" value="1"/>
</dbReference>
<dbReference type="InParanoid" id="A0A3Q3N5G0"/>
<keyword evidence="3" id="KW-0081">Bacteriolytic enzyme</keyword>
<protein>
    <recommendedName>
        <fullName evidence="2">lysozyme</fullName>
        <ecNumber evidence="2">3.2.1.17</ecNumber>
    </recommendedName>
</protein>
<proteinExistence type="inferred from homology"/>
<dbReference type="PANTHER" id="PTHR11407">
    <property type="entry name" value="LYSOZYME C"/>
    <property type="match status" value="1"/>
</dbReference>
<dbReference type="InterPro" id="IPR023346">
    <property type="entry name" value="Lysozyme-like_dom_sf"/>
</dbReference>